<dbReference type="SUPFAM" id="SSF47336">
    <property type="entry name" value="ACP-like"/>
    <property type="match status" value="1"/>
</dbReference>
<dbReference type="FunFam" id="3.40.605.10:FF:000050">
    <property type="entry name" value="Aldehyde dehydrogenase, mitochondrial"/>
    <property type="match status" value="1"/>
</dbReference>
<evidence type="ECO:0000259" key="6">
    <source>
        <dbReference type="PROSITE" id="PS50075"/>
    </source>
</evidence>
<dbReference type="PROSITE" id="PS00687">
    <property type="entry name" value="ALDEHYDE_DEHYDR_GLU"/>
    <property type="match status" value="1"/>
</dbReference>
<evidence type="ECO:0000256" key="3">
    <source>
        <dbReference type="PROSITE-ProRule" id="PRU10007"/>
    </source>
</evidence>
<name>A0AAN7SEV9_9COLE</name>
<dbReference type="FunFam" id="1.10.1200.10:FF:000002">
    <property type="entry name" value="10-formyltetrahydrofolate dehydrogenase"/>
    <property type="match status" value="1"/>
</dbReference>
<sequence length="1227" mass="134391">MDPRRMSFEDPAVDTPLASAMGDPAAQPTEVPGGSSHVVESPDGVQCLKRMLLEQQRVLAAFMESQRSVNETLLASVARCVASEPSTRREDGPSNVQVHRMDPRRMSFEDPAVDTPLASAMGDPAAQPTEVPGGTSHVVESPDGVQCLKRMLLEQQRVLAAFMESQRSFNETLLASVARSVASEPSTRREDGPSNVQVHRMDPRRMSFEDPAVDTPLASAMGDPAAQPTEVPGGSSHVVESPDGVQCLKRMLLEQQRVLAAFMESQRSVNETLLALVARSVASEPSTRREDGPSNVQSSFEFLPVCRHYKVMAPNQNAVSAKTSLRIALIGQSTFAADVFHQLKSHGHEIVGIFTIEDKNNREDPLAVVGRENDIAVFKYKTWRKSGKVKPEIFETYINLNVDLNVLAYCSQFIPMEVINYPQYQSICYHPSILPRHRGASAINWTLICGDKEAGLSIFWPDDGLDTGPILLQEKCPVLPDDTVDTLYKRFLYPVGVASIARAVDMIAEGTAPKETQTEKGATYDAMLNKPDLQIIDWNKTGQELHDFIRGMDSVPGASCLMTVPGSDDPQLALLFGSTIWKKAKPNGTEILIEGTTSGIIHDGGLLLTGSDGVYVNVKRVKINKRMKEAAKLTEVTQQVQITYTNEETSIIDSIKTIWQSILNLDVEAETDFFACGAGSMDVVRLVEEVKDLSKAELENEDVFLSPTFEEFCLSVVLRLRGSSSKTEIVFEGVEVNANGMNIKIPCQLFIDGQFVDSESNQTLKSYNPTDESIICNVQCASAKDVDKAVMAAKKAFETGEWSKISARERGQLLYKLADLMHQHREELATIEALDSGAVYTLALKTHVGMSIETWRYFAGCTDKIQGTTIPISHARPNKNLTFTRREPIGVCGLITPWNYPLMMLSWKMAACLAAGNTVVIKPAQVCPLTALKFAELSAKAGIPPGVINVLPGTGSLCGQAIAEHPAVRKLGFTGSTEIGQVIMRTCADSNLKKVSLELGGKSPLVIFSDCDLDKAVRVGMQSVFFNKGENCIAAGRLFIEAGIHDEFVRRVVQETKRIVIGDPLQRSTAHGPQNHLAHFNKLLEYIETGIKEGAKLECGGKRVKRPGYFLEPTVFSGVEDHMYVAKEESFGPIMLISKFDDGDLDDVLKRSNATEYGLASGVFTKDLSKALRFAESIDAGTVFINTYNKTDVAAPFGGFKQSGFGKDLGQEALNEYLKTKCVTIEY</sequence>
<feature type="region of interest" description="Disordered" evidence="5">
    <location>
        <begin position="1"/>
        <end position="40"/>
    </location>
</feature>
<dbReference type="FunFam" id="3.40.309.10:FF:000001">
    <property type="entry name" value="Mitochondrial aldehyde dehydrogenase 2"/>
    <property type="match status" value="1"/>
</dbReference>
<dbReference type="InterPro" id="IPR036736">
    <property type="entry name" value="ACP-like_sf"/>
</dbReference>
<dbReference type="SUPFAM" id="SSF53328">
    <property type="entry name" value="Formyltransferase"/>
    <property type="match status" value="1"/>
</dbReference>
<comment type="caution">
    <text evidence="7">The sequence shown here is derived from an EMBL/GenBank/DDBJ whole genome shotgun (WGS) entry which is preliminary data.</text>
</comment>
<proteinExistence type="inferred from homology"/>
<dbReference type="Gene3D" id="3.10.25.10">
    <property type="entry name" value="Formyl transferase, C-terminal domain"/>
    <property type="match status" value="1"/>
</dbReference>
<dbReference type="InterPro" id="IPR005793">
    <property type="entry name" value="Formyl_trans_C"/>
</dbReference>
<dbReference type="Pfam" id="PF00551">
    <property type="entry name" value="Formyl_trans_N"/>
    <property type="match status" value="1"/>
</dbReference>
<dbReference type="Gene3D" id="3.40.605.10">
    <property type="entry name" value="Aldehyde Dehydrogenase, Chain A, domain 1"/>
    <property type="match status" value="1"/>
</dbReference>
<dbReference type="Proteomes" id="UP001353858">
    <property type="component" value="Unassembled WGS sequence"/>
</dbReference>
<accession>A0AAN7SEV9</accession>
<dbReference type="PROSITE" id="PS00070">
    <property type="entry name" value="ALDEHYDE_DEHYDR_CYS"/>
    <property type="match status" value="1"/>
</dbReference>
<dbReference type="InterPro" id="IPR016161">
    <property type="entry name" value="Ald_DH/histidinol_DH"/>
</dbReference>
<comment type="similarity">
    <text evidence="1 4">Belongs to the aldehyde dehydrogenase family.</text>
</comment>
<reference evidence="8" key="1">
    <citation type="submission" date="2023-01" db="EMBL/GenBank/DDBJ databases">
        <title>Key to firefly adult light organ development and bioluminescence: homeobox transcription factors regulate luciferase expression and transportation to peroxisome.</title>
        <authorList>
            <person name="Fu X."/>
        </authorList>
    </citation>
    <scope>NUCLEOTIDE SEQUENCE [LARGE SCALE GENOMIC DNA]</scope>
</reference>
<dbReference type="InterPro" id="IPR016163">
    <property type="entry name" value="Ald_DH_C"/>
</dbReference>
<dbReference type="InterPro" id="IPR011034">
    <property type="entry name" value="Formyl_transferase-like_C_sf"/>
</dbReference>
<dbReference type="PANTHER" id="PTHR11699">
    <property type="entry name" value="ALDEHYDE DEHYDROGENASE-RELATED"/>
    <property type="match status" value="1"/>
</dbReference>
<dbReference type="InterPro" id="IPR016162">
    <property type="entry name" value="Ald_DH_N"/>
</dbReference>
<dbReference type="Pfam" id="PF00171">
    <property type="entry name" value="Aldedh"/>
    <property type="match status" value="1"/>
</dbReference>
<feature type="compositionally biased region" description="Basic and acidic residues" evidence="5">
    <location>
        <begin position="199"/>
        <end position="208"/>
    </location>
</feature>
<dbReference type="Gene3D" id="3.40.309.10">
    <property type="entry name" value="Aldehyde Dehydrogenase, Chain A, domain 2"/>
    <property type="match status" value="1"/>
</dbReference>
<dbReference type="InterPro" id="IPR002376">
    <property type="entry name" value="Formyl_transf_N"/>
</dbReference>
<dbReference type="Gene3D" id="1.10.1200.10">
    <property type="entry name" value="ACP-like"/>
    <property type="match status" value="1"/>
</dbReference>
<organism evidence="7 8">
    <name type="scientific">Aquatica leii</name>
    <dbReference type="NCBI Taxonomy" id="1421715"/>
    <lineage>
        <taxon>Eukaryota</taxon>
        <taxon>Metazoa</taxon>
        <taxon>Ecdysozoa</taxon>
        <taxon>Arthropoda</taxon>
        <taxon>Hexapoda</taxon>
        <taxon>Insecta</taxon>
        <taxon>Pterygota</taxon>
        <taxon>Neoptera</taxon>
        <taxon>Endopterygota</taxon>
        <taxon>Coleoptera</taxon>
        <taxon>Polyphaga</taxon>
        <taxon>Elateriformia</taxon>
        <taxon>Elateroidea</taxon>
        <taxon>Lampyridae</taxon>
        <taxon>Luciolinae</taxon>
        <taxon>Aquatica</taxon>
    </lineage>
</organism>
<evidence type="ECO:0000256" key="2">
    <source>
        <dbReference type="ARBA" id="ARBA00023002"/>
    </source>
</evidence>
<dbReference type="Pfam" id="PF00550">
    <property type="entry name" value="PP-binding"/>
    <property type="match status" value="1"/>
</dbReference>
<evidence type="ECO:0000313" key="7">
    <source>
        <dbReference type="EMBL" id="KAK4878642.1"/>
    </source>
</evidence>
<feature type="region of interest" description="Disordered" evidence="5">
    <location>
        <begin position="180"/>
        <end position="239"/>
    </location>
</feature>
<dbReference type="InterPro" id="IPR009081">
    <property type="entry name" value="PP-bd_ACP"/>
</dbReference>
<dbReference type="InterPro" id="IPR037022">
    <property type="entry name" value="Formyl_trans_C_sf"/>
</dbReference>
<dbReference type="InterPro" id="IPR016160">
    <property type="entry name" value="Ald_DH_CS_CYS"/>
</dbReference>
<dbReference type="EMBL" id="JARPUR010000004">
    <property type="protein sequence ID" value="KAK4878642.1"/>
    <property type="molecule type" value="Genomic_DNA"/>
</dbReference>
<keyword evidence="8" id="KW-1185">Reference proteome</keyword>
<dbReference type="FunFam" id="3.40.605.10:FF:000026">
    <property type="entry name" value="Aldehyde dehydrogenase, putative"/>
    <property type="match status" value="1"/>
</dbReference>
<dbReference type="Gene3D" id="3.40.50.170">
    <property type="entry name" value="Formyl transferase, N-terminal domain"/>
    <property type="match status" value="1"/>
</dbReference>
<evidence type="ECO:0000256" key="1">
    <source>
        <dbReference type="ARBA" id="ARBA00009986"/>
    </source>
</evidence>
<dbReference type="SUPFAM" id="SSF53720">
    <property type="entry name" value="ALDH-like"/>
    <property type="match status" value="1"/>
</dbReference>
<feature type="domain" description="Carrier" evidence="6">
    <location>
        <begin position="646"/>
        <end position="720"/>
    </location>
</feature>
<dbReference type="InterPro" id="IPR029510">
    <property type="entry name" value="Ald_DH_CS_GLU"/>
</dbReference>
<protein>
    <recommendedName>
        <fullName evidence="6">Carrier domain-containing protein</fullName>
    </recommendedName>
</protein>
<dbReference type="Pfam" id="PF02911">
    <property type="entry name" value="Formyl_trans_C"/>
    <property type="match status" value="1"/>
</dbReference>
<dbReference type="InterPro" id="IPR036477">
    <property type="entry name" value="Formyl_transf_N_sf"/>
</dbReference>
<dbReference type="GO" id="GO:0016620">
    <property type="term" value="F:oxidoreductase activity, acting on the aldehyde or oxo group of donors, NAD or NADP as acceptor"/>
    <property type="evidence" value="ECO:0007669"/>
    <property type="project" value="InterPro"/>
</dbReference>
<dbReference type="SUPFAM" id="SSF50486">
    <property type="entry name" value="FMT C-terminal domain-like"/>
    <property type="match status" value="1"/>
</dbReference>
<evidence type="ECO:0000313" key="8">
    <source>
        <dbReference type="Proteomes" id="UP001353858"/>
    </source>
</evidence>
<dbReference type="PROSITE" id="PS50075">
    <property type="entry name" value="CARRIER"/>
    <property type="match status" value="1"/>
</dbReference>
<evidence type="ECO:0000256" key="4">
    <source>
        <dbReference type="RuleBase" id="RU003345"/>
    </source>
</evidence>
<dbReference type="InterPro" id="IPR015590">
    <property type="entry name" value="Aldehyde_DH_dom"/>
</dbReference>
<gene>
    <name evidence="7" type="ORF">RN001_011148</name>
</gene>
<evidence type="ECO:0000256" key="5">
    <source>
        <dbReference type="SAM" id="MobiDB-lite"/>
    </source>
</evidence>
<feature type="active site" evidence="3">
    <location>
        <position position="998"/>
    </location>
</feature>
<dbReference type="AlphaFoldDB" id="A0AAN7SEV9"/>
<keyword evidence="2 4" id="KW-0560">Oxidoreductase</keyword>